<keyword evidence="1" id="KW-0946">Virion</keyword>
<keyword evidence="2" id="KW-1185">Reference proteome</keyword>
<dbReference type="OrthoDB" id="2379727at2"/>
<accession>A0A6L3VDU1</accession>
<sequence length="354" mass="42372">MYEKNRLEKVYPILKNYAIEPHFVENFGKIQKVYSNKGVFALKKINPKQGGDFVKHIQSLYQKGYNRIVPIFPTIDGRYGVLHEHNLYYLMPWLVNEENEKGHERHHQLFRELARLHTLSTNDIKVNKEDRTDHYEKTLLEWEKHQDFLEGFMEACEQRTYMSPFELMFVLSYNDIQQALNYSIKNLKAWYEKTKDDEKARVVTVHGKISTDHFLYDERGYGYFSNFEQARQGSPIHDILPFLSRSLKTFPKRAEDCIEWIYMYLKYFPLREDELLLFASYFAHPGAVIRTAEKYYKNPSRHSERKILQHFQKHYWLIKNSEYVLMRMEEIERQKQQAKAQAEAAAQANEGAQN</sequence>
<dbReference type="InterPro" id="IPR047175">
    <property type="entry name" value="CotS-like"/>
</dbReference>
<dbReference type="PANTHER" id="PTHR39179">
    <property type="entry name" value="SPORE COAT PROTEIN I"/>
    <property type="match status" value="1"/>
</dbReference>
<dbReference type="RefSeq" id="WP_151533473.1">
    <property type="nucleotide sequence ID" value="NZ_WBOS01000001.1"/>
</dbReference>
<dbReference type="Proteomes" id="UP000481030">
    <property type="component" value="Unassembled WGS sequence"/>
</dbReference>
<dbReference type="GO" id="GO:0042601">
    <property type="term" value="C:endospore-forming forespore"/>
    <property type="evidence" value="ECO:0007669"/>
    <property type="project" value="TreeGrafter"/>
</dbReference>
<comment type="caution">
    <text evidence="1">The sequence shown here is derived from an EMBL/GenBank/DDBJ whole genome shotgun (WGS) entry which is preliminary data.</text>
</comment>
<evidence type="ECO:0000313" key="2">
    <source>
        <dbReference type="Proteomes" id="UP000481030"/>
    </source>
</evidence>
<dbReference type="Gene3D" id="3.30.200.20">
    <property type="entry name" value="Phosphorylase Kinase, domain 1"/>
    <property type="match status" value="1"/>
</dbReference>
<dbReference type="SUPFAM" id="SSF56112">
    <property type="entry name" value="Protein kinase-like (PK-like)"/>
    <property type="match status" value="1"/>
</dbReference>
<keyword evidence="1" id="KW-0167">Capsid protein</keyword>
<reference evidence="1 2" key="1">
    <citation type="journal article" date="2016" name="Antonie Van Leeuwenhoek">
        <title>Bacillus depressus sp. nov., isolated from soil of a sunflower field.</title>
        <authorList>
            <person name="Wei X."/>
            <person name="Xin D."/>
            <person name="Xin Y."/>
            <person name="Zhang H."/>
            <person name="Wang T."/>
            <person name="Zhang J."/>
        </authorList>
    </citation>
    <scope>NUCLEOTIDE SEQUENCE [LARGE SCALE GENOMIC DNA]</scope>
    <source>
        <strain evidence="1 2">BZ1</strain>
    </source>
</reference>
<dbReference type="InterPro" id="IPR014253">
    <property type="entry name" value="Spore_coat_YsxE"/>
</dbReference>
<dbReference type="Gene3D" id="3.90.1200.10">
    <property type="match status" value="1"/>
</dbReference>
<gene>
    <name evidence="1" type="primary">ysxE</name>
    <name evidence="1" type="ORF">F7731_04070</name>
</gene>
<proteinExistence type="predicted"/>
<name>A0A6L3VDU1_9BACI</name>
<dbReference type="AlphaFoldDB" id="A0A6L3VDU1"/>
<evidence type="ECO:0000313" key="1">
    <source>
        <dbReference type="EMBL" id="KAB2338733.1"/>
    </source>
</evidence>
<dbReference type="NCBIfam" id="TIGR02904">
    <property type="entry name" value="spore_ysxE"/>
    <property type="match status" value="1"/>
</dbReference>
<dbReference type="EMBL" id="WBOS01000001">
    <property type="protein sequence ID" value="KAB2338733.1"/>
    <property type="molecule type" value="Genomic_DNA"/>
</dbReference>
<protein>
    <submittedName>
        <fullName evidence="1">Spore coat protein YsxE</fullName>
    </submittedName>
</protein>
<dbReference type="InterPro" id="IPR011009">
    <property type="entry name" value="Kinase-like_dom_sf"/>
</dbReference>
<organism evidence="1 2">
    <name type="scientific">Cytobacillus depressus</name>
    <dbReference type="NCBI Taxonomy" id="1602942"/>
    <lineage>
        <taxon>Bacteria</taxon>
        <taxon>Bacillati</taxon>
        <taxon>Bacillota</taxon>
        <taxon>Bacilli</taxon>
        <taxon>Bacillales</taxon>
        <taxon>Bacillaceae</taxon>
        <taxon>Cytobacillus</taxon>
    </lineage>
</organism>
<dbReference type="PANTHER" id="PTHR39179:SF3">
    <property type="entry name" value="COTS-RELATED PROTEIN"/>
    <property type="match status" value="1"/>
</dbReference>